<keyword evidence="3" id="KW-1185">Reference proteome</keyword>
<evidence type="ECO:0000313" key="2">
    <source>
        <dbReference type="EMBL" id="MET3599850.1"/>
    </source>
</evidence>
<gene>
    <name evidence="2" type="ORF">ABID12_001790</name>
</gene>
<protein>
    <submittedName>
        <fullName evidence="2">Glycine cleavage system protein P-like pyridoxal-binding family</fullName>
    </submittedName>
</protein>
<feature type="compositionally biased region" description="Basic and acidic residues" evidence="1">
    <location>
        <begin position="1"/>
        <end position="24"/>
    </location>
</feature>
<sequence length="64" mass="7229">MSKFSPIREDLRTTEERRADRTDNPLKNAPHTVENLVGEWPHLYSREEACFPSAPSASTNTGLT</sequence>
<feature type="region of interest" description="Disordered" evidence="1">
    <location>
        <begin position="1"/>
        <end position="33"/>
    </location>
</feature>
<organism evidence="2 3">
    <name type="scientific">Martelella mangrovi</name>
    <dbReference type="NCBI Taxonomy" id="1397477"/>
    <lineage>
        <taxon>Bacteria</taxon>
        <taxon>Pseudomonadati</taxon>
        <taxon>Pseudomonadota</taxon>
        <taxon>Alphaproteobacteria</taxon>
        <taxon>Hyphomicrobiales</taxon>
        <taxon>Aurantimonadaceae</taxon>
        <taxon>Martelella</taxon>
    </lineage>
</organism>
<accession>A0ABV2IAA5</accession>
<dbReference type="Proteomes" id="UP001549164">
    <property type="component" value="Unassembled WGS sequence"/>
</dbReference>
<dbReference type="RefSeq" id="WP_354433937.1">
    <property type="nucleotide sequence ID" value="NZ_JBEPLY010000005.1"/>
</dbReference>
<proteinExistence type="predicted"/>
<reference evidence="2 3" key="1">
    <citation type="submission" date="2024-06" db="EMBL/GenBank/DDBJ databases">
        <title>Genomic Encyclopedia of Type Strains, Phase IV (KMG-IV): sequencing the most valuable type-strain genomes for metagenomic binning, comparative biology and taxonomic classification.</title>
        <authorList>
            <person name="Goeker M."/>
        </authorList>
    </citation>
    <scope>NUCLEOTIDE SEQUENCE [LARGE SCALE GENOMIC DNA]</scope>
    <source>
        <strain evidence="2 3">DSM 28102</strain>
    </source>
</reference>
<dbReference type="EMBL" id="JBEPLY010000005">
    <property type="protein sequence ID" value="MET3599850.1"/>
    <property type="molecule type" value="Genomic_DNA"/>
</dbReference>
<evidence type="ECO:0000313" key="3">
    <source>
        <dbReference type="Proteomes" id="UP001549164"/>
    </source>
</evidence>
<name>A0ABV2IAA5_9HYPH</name>
<evidence type="ECO:0000256" key="1">
    <source>
        <dbReference type="SAM" id="MobiDB-lite"/>
    </source>
</evidence>
<comment type="caution">
    <text evidence="2">The sequence shown here is derived from an EMBL/GenBank/DDBJ whole genome shotgun (WGS) entry which is preliminary data.</text>
</comment>